<dbReference type="AlphaFoldDB" id="A0A1I6ZJN1"/>
<gene>
    <name evidence="1" type="ORF">SAMN05660657_02032</name>
</gene>
<sequence length="116" mass="12461">MLGRTHGLRHTPGMAVPEGDLSAAAVYVADLEPRPGGRVRHWIRVAGAFAAELVQGLVPAPTVHDVVVRRRDDGAEVLRVPSEDPGAPGRMLGAIRDELGSVDPEEFLARWSVRTP</sequence>
<evidence type="ECO:0000313" key="1">
    <source>
        <dbReference type="EMBL" id="SFT62889.1"/>
    </source>
</evidence>
<keyword evidence="2" id="KW-1185">Reference proteome</keyword>
<reference evidence="2" key="1">
    <citation type="submission" date="2016-10" db="EMBL/GenBank/DDBJ databases">
        <authorList>
            <person name="Varghese N."/>
            <person name="Submissions S."/>
        </authorList>
    </citation>
    <scope>NUCLEOTIDE SEQUENCE [LARGE SCALE GENOMIC DNA]</scope>
    <source>
        <strain evidence="2">DSM 46136</strain>
    </source>
</reference>
<dbReference type="STRING" id="1296565.SAMN05660657_02032"/>
<protein>
    <submittedName>
        <fullName evidence="1">Uncharacterized protein</fullName>
    </submittedName>
</protein>
<accession>A0A1I6ZJN1</accession>
<dbReference type="EMBL" id="FPBA01000005">
    <property type="protein sequence ID" value="SFT62889.1"/>
    <property type="molecule type" value="Genomic_DNA"/>
</dbReference>
<dbReference type="Proteomes" id="UP000199546">
    <property type="component" value="Unassembled WGS sequence"/>
</dbReference>
<organism evidence="1 2">
    <name type="scientific">Geodermatophilus amargosae</name>
    <dbReference type="NCBI Taxonomy" id="1296565"/>
    <lineage>
        <taxon>Bacteria</taxon>
        <taxon>Bacillati</taxon>
        <taxon>Actinomycetota</taxon>
        <taxon>Actinomycetes</taxon>
        <taxon>Geodermatophilales</taxon>
        <taxon>Geodermatophilaceae</taxon>
        <taxon>Geodermatophilus</taxon>
    </lineage>
</organism>
<name>A0A1I6ZJN1_9ACTN</name>
<evidence type="ECO:0000313" key="2">
    <source>
        <dbReference type="Proteomes" id="UP000199546"/>
    </source>
</evidence>
<proteinExistence type="predicted"/>